<dbReference type="GO" id="GO:0005634">
    <property type="term" value="C:nucleus"/>
    <property type="evidence" value="ECO:0007669"/>
    <property type="project" value="TreeGrafter"/>
</dbReference>
<evidence type="ECO:0000256" key="1">
    <source>
        <dbReference type="ARBA" id="ARBA00022723"/>
    </source>
</evidence>
<dbReference type="PANTHER" id="PTHR47424:SF12">
    <property type="entry name" value="TRANSCRIPTION FACTOR ASQA"/>
    <property type="match status" value="1"/>
</dbReference>
<keyword evidence="8" id="KW-1185">Reference proteome</keyword>
<dbReference type="GO" id="GO:0000978">
    <property type="term" value="F:RNA polymerase II cis-regulatory region sequence-specific DNA binding"/>
    <property type="evidence" value="ECO:0007669"/>
    <property type="project" value="TreeGrafter"/>
</dbReference>
<comment type="caution">
    <text evidence="7">The sequence shown here is derived from an EMBL/GenBank/DDBJ whole genome shotgun (WGS) entry which is preliminary data.</text>
</comment>
<keyword evidence="2" id="KW-0805">Transcription regulation</keyword>
<dbReference type="SMART" id="SM00066">
    <property type="entry name" value="GAL4"/>
    <property type="match status" value="1"/>
</dbReference>
<name>A0A9P8W8I5_9HYPO</name>
<dbReference type="InterPro" id="IPR036864">
    <property type="entry name" value="Zn2-C6_fun-type_DNA-bd_sf"/>
</dbReference>
<proteinExistence type="predicted"/>
<evidence type="ECO:0000256" key="3">
    <source>
        <dbReference type="ARBA" id="ARBA00023163"/>
    </source>
</evidence>
<dbReference type="Pfam" id="PF00172">
    <property type="entry name" value="Zn_clus"/>
    <property type="match status" value="1"/>
</dbReference>
<dbReference type="InterPro" id="IPR001138">
    <property type="entry name" value="Zn2Cys6_DnaBD"/>
</dbReference>
<dbReference type="PROSITE" id="PS50048">
    <property type="entry name" value="ZN2_CY6_FUNGAL_2"/>
    <property type="match status" value="1"/>
</dbReference>
<reference evidence="7 8" key="1">
    <citation type="journal article" date="2021" name="Nat. Commun.">
        <title>Genetic determinants of endophytism in the Arabidopsis root mycobiome.</title>
        <authorList>
            <person name="Mesny F."/>
            <person name="Miyauchi S."/>
            <person name="Thiergart T."/>
            <person name="Pickel B."/>
            <person name="Atanasova L."/>
            <person name="Karlsson M."/>
            <person name="Huettel B."/>
            <person name="Barry K.W."/>
            <person name="Haridas S."/>
            <person name="Chen C."/>
            <person name="Bauer D."/>
            <person name="Andreopoulos W."/>
            <person name="Pangilinan J."/>
            <person name="LaButti K."/>
            <person name="Riley R."/>
            <person name="Lipzen A."/>
            <person name="Clum A."/>
            <person name="Drula E."/>
            <person name="Henrissat B."/>
            <person name="Kohler A."/>
            <person name="Grigoriev I.V."/>
            <person name="Martin F.M."/>
            <person name="Hacquard S."/>
        </authorList>
    </citation>
    <scope>NUCLEOTIDE SEQUENCE [LARGE SCALE GENOMIC DNA]</scope>
    <source>
        <strain evidence="7 8">MPI-CAGE-CH-0241</strain>
    </source>
</reference>
<evidence type="ECO:0000256" key="2">
    <source>
        <dbReference type="ARBA" id="ARBA00023015"/>
    </source>
</evidence>
<feature type="region of interest" description="Disordered" evidence="5">
    <location>
        <begin position="208"/>
        <end position="231"/>
    </location>
</feature>
<evidence type="ECO:0000313" key="7">
    <source>
        <dbReference type="EMBL" id="KAH6892582.1"/>
    </source>
</evidence>
<dbReference type="GO" id="GO:0000435">
    <property type="term" value="P:positive regulation of transcription from RNA polymerase II promoter by galactose"/>
    <property type="evidence" value="ECO:0007669"/>
    <property type="project" value="TreeGrafter"/>
</dbReference>
<dbReference type="AlphaFoldDB" id="A0A9P8W8I5"/>
<dbReference type="Proteomes" id="UP000777438">
    <property type="component" value="Unassembled WGS sequence"/>
</dbReference>
<dbReference type="GO" id="GO:0008270">
    <property type="term" value="F:zinc ion binding"/>
    <property type="evidence" value="ECO:0007669"/>
    <property type="project" value="InterPro"/>
</dbReference>
<dbReference type="CDD" id="cd00067">
    <property type="entry name" value="GAL4"/>
    <property type="match status" value="1"/>
</dbReference>
<keyword evidence="1" id="KW-0479">Metal-binding</keyword>
<protein>
    <submittedName>
        <fullName evidence="7">Fungal-specific transcription factor domain-containing protein</fullName>
    </submittedName>
</protein>
<organism evidence="7 8">
    <name type="scientific">Thelonectria olida</name>
    <dbReference type="NCBI Taxonomy" id="1576542"/>
    <lineage>
        <taxon>Eukaryota</taxon>
        <taxon>Fungi</taxon>
        <taxon>Dikarya</taxon>
        <taxon>Ascomycota</taxon>
        <taxon>Pezizomycotina</taxon>
        <taxon>Sordariomycetes</taxon>
        <taxon>Hypocreomycetidae</taxon>
        <taxon>Hypocreales</taxon>
        <taxon>Nectriaceae</taxon>
        <taxon>Thelonectria</taxon>
    </lineage>
</organism>
<dbReference type="SMART" id="SM00906">
    <property type="entry name" value="Fungal_trans"/>
    <property type="match status" value="1"/>
</dbReference>
<evidence type="ECO:0000256" key="4">
    <source>
        <dbReference type="ARBA" id="ARBA00023242"/>
    </source>
</evidence>
<accession>A0A9P8W8I5</accession>
<dbReference type="InterPro" id="IPR051127">
    <property type="entry name" value="Fungal_SecMet_Regulators"/>
</dbReference>
<feature type="domain" description="Zn(2)-C6 fungal-type" evidence="6">
    <location>
        <begin position="36"/>
        <end position="65"/>
    </location>
</feature>
<evidence type="ECO:0000313" key="8">
    <source>
        <dbReference type="Proteomes" id="UP000777438"/>
    </source>
</evidence>
<dbReference type="InterPro" id="IPR007219">
    <property type="entry name" value="XnlR_reg_dom"/>
</dbReference>
<feature type="region of interest" description="Disordered" evidence="5">
    <location>
        <begin position="100"/>
        <end position="146"/>
    </location>
</feature>
<keyword evidence="4" id="KW-0539">Nucleus</keyword>
<feature type="region of interest" description="Disordered" evidence="5">
    <location>
        <begin position="683"/>
        <end position="702"/>
    </location>
</feature>
<feature type="compositionally biased region" description="Polar residues" evidence="5">
    <location>
        <begin position="101"/>
        <end position="120"/>
    </location>
</feature>
<dbReference type="SUPFAM" id="SSF57701">
    <property type="entry name" value="Zn2/Cys6 DNA-binding domain"/>
    <property type="match status" value="1"/>
</dbReference>
<keyword evidence="3" id="KW-0804">Transcription</keyword>
<dbReference type="OrthoDB" id="2283488at2759"/>
<dbReference type="GO" id="GO:0006351">
    <property type="term" value="P:DNA-templated transcription"/>
    <property type="evidence" value="ECO:0007669"/>
    <property type="project" value="InterPro"/>
</dbReference>
<dbReference type="PANTHER" id="PTHR47424">
    <property type="entry name" value="REGULATORY PROTEIN GAL4"/>
    <property type="match status" value="1"/>
</dbReference>
<feature type="region of interest" description="Disordered" evidence="5">
    <location>
        <begin position="1"/>
        <end position="30"/>
    </location>
</feature>
<dbReference type="Gene3D" id="4.10.240.10">
    <property type="entry name" value="Zn(2)-C6 fungal-type DNA-binding domain"/>
    <property type="match status" value="1"/>
</dbReference>
<dbReference type="PROSITE" id="PS00463">
    <property type="entry name" value="ZN2_CY6_FUNGAL_1"/>
    <property type="match status" value="1"/>
</dbReference>
<dbReference type="Pfam" id="PF04082">
    <property type="entry name" value="Fungal_trans"/>
    <property type="match status" value="1"/>
</dbReference>
<dbReference type="EMBL" id="JAGPYM010000007">
    <property type="protein sequence ID" value="KAH6892582.1"/>
    <property type="molecule type" value="Genomic_DNA"/>
</dbReference>
<evidence type="ECO:0000256" key="5">
    <source>
        <dbReference type="SAM" id="MobiDB-lite"/>
    </source>
</evidence>
<sequence length="762" mass="84851">MTPVELTLSPHAEASQASATESPVPARRTRKQVSRACDLCRARRIRCDNGQPCKACRQRRVECTHKGDDEPRTLPAALREIDKLKLQVKELETKLSTLELQQNTPALMPTPSCSSDSQSRPNRRQSLRDGLSQNSPQFSVSSTRRPQWEGIHVATAGSNQPSYYGPASSFYLVSRIGRYLGKMLRQPYVNQSLHPRSANTNTLMRDEVATDGSRESHSLRGPSTGHETDLTRTQEESLLRLFWEGYHCLLPVIDEVEFRKHYASLWGPSRRSRAPSPLVDIILALCLQYGYAFTPKQTTNQVSNRTGAVDDATMAGRSFYLRSQSLLAADLESPTVMTVQCYIFTITYLCCASFLNMCHIMEAQAIRTAQVLGLHLEPPPDLPHGAKELRRRIWWVLWTLEAKTSTKLGRPLIVDWAQVTVTMPGDDLEAASYNGAVLGSYSDVTWLSYALQVQKVHRIMVDIHDALFFKCGEVIDENALACIYHDPDALETCARLLATKLPAIKDWADNVPDSLKTRRRSGGAAFSTDRSALDIECLAPSWLQRQRVCLELTYFNIVINLTRPFITFYSHPGTYTPMTERHATTCVDHAISFTLLMHQVVTETDLLSGWSEYFSIQWNAAITIIAFILAHPIHPATPRAHQALEKALAVFDIFGVHFPVSADAAAITRDLIAKANSLAGHGAGSITPGEEPELSLPSAPAMGVPESTLGNDNLAWLDPNQQDESGQFSQFIDWALSVDSFNNFERFFEASNPTDAWSNGQS</sequence>
<feature type="compositionally biased region" description="Basic and acidic residues" evidence="5">
    <location>
        <begin position="208"/>
        <end position="218"/>
    </location>
</feature>
<feature type="compositionally biased region" description="Polar residues" evidence="5">
    <location>
        <begin position="131"/>
        <end position="145"/>
    </location>
</feature>
<gene>
    <name evidence="7" type="ORF">B0T10DRAFT_295604</name>
</gene>
<evidence type="ECO:0000259" key="6">
    <source>
        <dbReference type="PROSITE" id="PS50048"/>
    </source>
</evidence>
<dbReference type="GO" id="GO:0000981">
    <property type="term" value="F:DNA-binding transcription factor activity, RNA polymerase II-specific"/>
    <property type="evidence" value="ECO:0007669"/>
    <property type="project" value="InterPro"/>
</dbReference>
<dbReference type="CDD" id="cd12148">
    <property type="entry name" value="fungal_TF_MHR"/>
    <property type="match status" value="1"/>
</dbReference>